<accession>A0ABX1SYZ5</accession>
<dbReference type="PANTHER" id="PTHR43685">
    <property type="entry name" value="GLYCOSYLTRANSFERASE"/>
    <property type="match status" value="1"/>
</dbReference>
<organism evidence="2 3">
    <name type="scientific">Pelagibacter ubique</name>
    <dbReference type="NCBI Taxonomy" id="198252"/>
    <lineage>
        <taxon>Bacteria</taxon>
        <taxon>Pseudomonadati</taxon>
        <taxon>Pseudomonadota</taxon>
        <taxon>Alphaproteobacteria</taxon>
        <taxon>Candidatus Pelagibacterales</taxon>
        <taxon>Candidatus Pelagibacteraceae</taxon>
        <taxon>Candidatus Pelagibacter</taxon>
    </lineage>
</organism>
<protein>
    <submittedName>
        <fullName evidence="2">Glycosyltransferase involved in cell wall biosynthesis</fullName>
    </submittedName>
</protein>
<dbReference type="InterPro" id="IPR050834">
    <property type="entry name" value="Glycosyltransf_2"/>
</dbReference>
<dbReference type="PANTHER" id="PTHR43685:SF11">
    <property type="entry name" value="GLYCOSYLTRANSFERASE TAGX-RELATED"/>
    <property type="match status" value="1"/>
</dbReference>
<evidence type="ECO:0000313" key="3">
    <source>
        <dbReference type="Proteomes" id="UP001166004"/>
    </source>
</evidence>
<sequence length="262" mass="31311">MKFSILISSYNKVNYIEKCIQSCLEQTYKNFEIILIDNHSNDGTDTILKKYEKNIIIKKVFKSSDYSSVNQIDLLKKAFQISKGEVACLLDADDYFENNKLEKLKTIFSKKKEIEVVFDKPKILINSNINYFKIKNKYSKYIWPTTHPTSSISIKRSFFKTILEKQLFDNYPLLEIDFRITSLSKIIYKNFFVTEEIITVYRKVSDGIMSQIKKFSNKWWIKRLDAHYFICDIFKKYKIPYKKNYDFYITKAIVYLLNKQNN</sequence>
<dbReference type="SUPFAM" id="SSF53448">
    <property type="entry name" value="Nucleotide-diphospho-sugar transferases"/>
    <property type="match status" value="1"/>
</dbReference>
<dbReference type="InterPro" id="IPR001173">
    <property type="entry name" value="Glyco_trans_2-like"/>
</dbReference>
<dbReference type="Proteomes" id="UP001166004">
    <property type="component" value="Unassembled WGS sequence"/>
</dbReference>
<feature type="domain" description="Glycosyltransferase 2-like" evidence="1">
    <location>
        <begin position="4"/>
        <end position="117"/>
    </location>
</feature>
<dbReference type="Pfam" id="PF00535">
    <property type="entry name" value="Glycos_transf_2"/>
    <property type="match status" value="1"/>
</dbReference>
<keyword evidence="3" id="KW-1185">Reference proteome</keyword>
<proteinExistence type="predicted"/>
<dbReference type="InterPro" id="IPR029044">
    <property type="entry name" value="Nucleotide-diphossugar_trans"/>
</dbReference>
<name>A0ABX1SYZ5_PELUQ</name>
<dbReference type="Gene3D" id="3.90.550.10">
    <property type="entry name" value="Spore Coat Polysaccharide Biosynthesis Protein SpsA, Chain A"/>
    <property type="match status" value="1"/>
</dbReference>
<comment type="caution">
    <text evidence="2">The sequence shown here is derived from an EMBL/GenBank/DDBJ whole genome shotgun (WGS) entry which is preliminary data.</text>
</comment>
<dbReference type="EMBL" id="LANA01000001">
    <property type="protein sequence ID" value="NMN67058.1"/>
    <property type="molecule type" value="Genomic_DNA"/>
</dbReference>
<gene>
    <name evidence="2" type="ORF">VP91_00001910</name>
</gene>
<dbReference type="RefSeq" id="WP_169035576.1">
    <property type="nucleotide sequence ID" value="NZ_LANA01000001.1"/>
</dbReference>
<evidence type="ECO:0000313" key="2">
    <source>
        <dbReference type="EMBL" id="NMN67058.1"/>
    </source>
</evidence>
<reference evidence="2 3" key="1">
    <citation type="submission" date="2019-07" db="EMBL/GenBank/DDBJ databases">
        <title>SAR11 Genome Evolution.</title>
        <authorList>
            <person name="Giovannoni S."/>
        </authorList>
    </citation>
    <scope>NUCLEOTIDE SEQUENCE [LARGE SCALE GENOMIC DNA]</scope>
    <source>
        <strain evidence="2 3">HTCC9565</strain>
    </source>
</reference>
<evidence type="ECO:0000259" key="1">
    <source>
        <dbReference type="Pfam" id="PF00535"/>
    </source>
</evidence>